<feature type="transmembrane region" description="Helical" evidence="13">
    <location>
        <begin position="296"/>
        <end position="316"/>
    </location>
</feature>
<organism evidence="14 15">
    <name type="scientific">Nitratireductor pacificus pht-3B</name>
    <dbReference type="NCBI Taxonomy" id="391937"/>
    <lineage>
        <taxon>Bacteria</taxon>
        <taxon>Pseudomonadati</taxon>
        <taxon>Pseudomonadota</taxon>
        <taxon>Alphaproteobacteria</taxon>
        <taxon>Hyphomicrobiales</taxon>
        <taxon>Phyllobacteriaceae</taxon>
        <taxon>Nitratireductor</taxon>
    </lineage>
</organism>
<name>K2M8F7_9HYPH</name>
<evidence type="ECO:0000256" key="11">
    <source>
        <dbReference type="ARBA" id="ARBA00023136"/>
    </source>
</evidence>
<evidence type="ECO:0000313" key="15">
    <source>
        <dbReference type="Proteomes" id="UP000006786"/>
    </source>
</evidence>
<dbReference type="InterPro" id="IPR004488">
    <property type="entry name" value="Mg/Co-transport_prot_CorA"/>
</dbReference>
<dbReference type="RefSeq" id="WP_008598830.1">
    <property type="nucleotide sequence ID" value="NZ_AMRM01000027.1"/>
</dbReference>
<dbReference type="Pfam" id="PF01544">
    <property type="entry name" value="CorA"/>
    <property type="match status" value="1"/>
</dbReference>
<dbReference type="SUPFAM" id="SSF143865">
    <property type="entry name" value="CorA soluble domain-like"/>
    <property type="match status" value="1"/>
</dbReference>
<dbReference type="PATRIC" id="fig|391937.3.peg.3892"/>
<keyword evidence="10 13" id="KW-0406">Ion transport</keyword>
<evidence type="ECO:0000256" key="5">
    <source>
        <dbReference type="ARBA" id="ARBA00022475"/>
    </source>
</evidence>
<dbReference type="InterPro" id="IPR045863">
    <property type="entry name" value="CorA_TM1_TM2"/>
</dbReference>
<keyword evidence="9 13" id="KW-1133">Transmembrane helix</keyword>
<evidence type="ECO:0000256" key="1">
    <source>
        <dbReference type="ARBA" id="ARBA00004429"/>
    </source>
</evidence>
<evidence type="ECO:0000313" key="14">
    <source>
        <dbReference type="EMBL" id="EKF17235.1"/>
    </source>
</evidence>
<reference evidence="14 15" key="1">
    <citation type="journal article" date="2012" name="J. Bacteriol.">
        <title>Genome Sequence of Nitratireductor pacificus Type Strain pht-3B.</title>
        <authorList>
            <person name="Lai Q."/>
            <person name="Li G."/>
            <person name="Shao Z."/>
        </authorList>
    </citation>
    <scope>NUCLEOTIDE SEQUENCE [LARGE SCALE GENOMIC DNA]</scope>
    <source>
        <strain evidence="15">pht-3B</strain>
    </source>
</reference>
<evidence type="ECO:0000256" key="8">
    <source>
        <dbReference type="ARBA" id="ARBA00022842"/>
    </source>
</evidence>
<dbReference type="GO" id="GO:0015087">
    <property type="term" value="F:cobalt ion transmembrane transporter activity"/>
    <property type="evidence" value="ECO:0007669"/>
    <property type="project" value="UniProtKB-UniRule"/>
</dbReference>
<evidence type="ECO:0000256" key="10">
    <source>
        <dbReference type="ARBA" id="ARBA00023065"/>
    </source>
</evidence>
<keyword evidence="7 13" id="KW-0812">Transmembrane</keyword>
<keyword evidence="15" id="KW-1185">Reference proteome</keyword>
<dbReference type="SUPFAM" id="SSF144083">
    <property type="entry name" value="Magnesium transport protein CorA, transmembrane region"/>
    <property type="match status" value="1"/>
</dbReference>
<protein>
    <recommendedName>
        <fullName evidence="3 13">Magnesium transport protein CorA</fullName>
    </recommendedName>
</protein>
<keyword evidence="6" id="KW-0997">Cell inner membrane</keyword>
<evidence type="ECO:0000256" key="9">
    <source>
        <dbReference type="ARBA" id="ARBA00022989"/>
    </source>
</evidence>
<evidence type="ECO:0000256" key="2">
    <source>
        <dbReference type="ARBA" id="ARBA00009765"/>
    </source>
</evidence>
<dbReference type="eggNOG" id="COG0598">
    <property type="taxonomic scope" value="Bacteria"/>
</dbReference>
<comment type="function">
    <text evidence="13">Mediates influx of magnesium ions.</text>
</comment>
<dbReference type="GO" id="GO:0015099">
    <property type="term" value="F:nickel cation transmembrane transporter activity"/>
    <property type="evidence" value="ECO:0007669"/>
    <property type="project" value="TreeGrafter"/>
</dbReference>
<dbReference type="GO" id="GO:0005886">
    <property type="term" value="C:plasma membrane"/>
    <property type="evidence" value="ECO:0007669"/>
    <property type="project" value="UniProtKB-SubCell"/>
</dbReference>
<evidence type="ECO:0000256" key="3">
    <source>
        <dbReference type="ARBA" id="ARBA00019439"/>
    </source>
</evidence>
<dbReference type="InterPro" id="IPR050829">
    <property type="entry name" value="CorA_MIT"/>
</dbReference>
<keyword evidence="8 13" id="KW-0460">Magnesium</keyword>
<dbReference type="EMBL" id="AMRM01000027">
    <property type="protein sequence ID" value="EKF17235.1"/>
    <property type="molecule type" value="Genomic_DNA"/>
</dbReference>
<sequence>MIKAYIVENERLRPVDDVAAHAGAIVWADLLSPTPEEKQAIGDWLGVAVPTREEMEEIEISSRLYSENDAHFMTATLPAQADGDRPVMSPVAFVLAHGRLVTVRFHEPRAFQTFPQRAEKAALGCTSGETVLINLLEVIVDRLADILERAGREIGEIAQGIFHPAETKASKRDRGFQIILRKIGRKEHLLSNLQDSLLTLQRLTGFLGAVPMNSGRETRTRLKTLARDVASLADHADGLSQKINFLLDATLGMINIEQSAIIKIFSVVAVVFLPPTLVASIYGMNFDLMPELKWSFGYPLAIIVMVLSAILPFLYFKRRGWL</sequence>
<keyword evidence="5 13" id="KW-1003">Cell membrane</keyword>
<dbReference type="InterPro" id="IPR002523">
    <property type="entry name" value="MgTranspt_CorA/ZnTranspt_ZntB"/>
</dbReference>
<accession>K2M8F7</accession>
<gene>
    <name evidence="13" type="primary">corA</name>
    <name evidence="14" type="ORF">NA2_18946</name>
</gene>
<dbReference type="Gene3D" id="3.30.460.20">
    <property type="entry name" value="CorA soluble domain-like"/>
    <property type="match status" value="1"/>
</dbReference>
<comment type="similarity">
    <text evidence="2 13">Belongs to the CorA metal ion transporter (MIT) (TC 1.A.35) family.</text>
</comment>
<dbReference type="Gene3D" id="1.20.58.340">
    <property type="entry name" value="Magnesium transport protein CorA, transmembrane region"/>
    <property type="match status" value="2"/>
</dbReference>
<proteinExistence type="inferred from homology"/>
<dbReference type="PANTHER" id="PTHR47685">
    <property type="entry name" value="MAGNESIUM TRANSPORT PROTEIN CORA"/>
    <property type="match status" value="1"/>
</dbReference>
<comment type="subcellular location">
    <subcellularLocation>
        <location evidence="1">Cell inner membrane</location>
        <topology evidence="1">Multi-pass membrane protein</topology>
    </subcellularLocation>
    <subcellularLocation>
        <location evidence="13">Membrane</location>
        <topology evidence="13">Multi-pass membrane protein</topology>
    </subcellularLocation>
</comment>
<dbReference type="STRING" id="391937.NA2_18946"/>
<dbReference type="CDD" id="cd12837">
    <property type="entry name" value="EcCorA-like_u1"/>
    <property type="match status" value="1"/>
</dbReference>
<dbReference type="Proteomes" id="UP000006786">
    <property type="component" value="Unassembled WGS sequence"/>
</dbReference>
<keyword evidence="4 13" id="KW-0813">Transport</keyword>
<evidence type="ECO:0000256" key="13">
    <source>
        <dbReference type="RuleBase" id="RU362010"/>
    </source>
</evidence>
<dbReference type="FunFam" id="1.20.58.340:FF:000001">
    <property type="entry name" value="Magnesium transport protein CorA"/>
    <property type="match status" value="1"/>
</dbReference>
<evidence type="ECO:0000256" key="12">
    <source>
        <dbReference type="ARBA" id="ARBA00034269"/>
    </source>
</evidence>
<comment type="catalytic activity">
    <reaction evidence="12">
        <text>Mg(2+)(in) = Mg(2+)(out)</text>
        <dbReference type="Rhea" id="RHEA:29827"/>
        <dbReference type="ChEBI" id="CHEBI:18420"/>
    </reaction>
</comment>
<keyword evidence="11 13" id="KW-0472">Membrane</keyword>
<dbReference type="NCBIfam" id="TIGR00383">
    <property type="entry name" value="corA"/>
    <property type="match status" value="1"/>
</dbReference>
<evidence type="ECO:0000256" key="7">
    <source>
        <dbReference type="ARBA" id="ARBA00022692"/>
    </source>
</evidence>
<dbReference type="PANTHER" id="PTHR47685:SF1">
    <property type="entry name" value="MAGNESIUM TRANSPORT PROTEIN CORA"/>
    <property type="match status" value="1"/>
</dbReference>
<comment type="caution">
    <text evidence="14">The sequence shown here is derived from an EMBL/GenBank/DDBJ whole genome shotgun (WGS) entry which is preliminary data.</text>
</comment>
<dbReference type="OrthoDB" id="9803416at2"/>
<dbReference type="GO" id="GO:0015095">
    <property type="term" value="F:magnesium ion transmembrane transporter activity"/>
    <property type="evidence" value="ECO:0007669"/>
    <property type="project" value="UniProtKB-UniRule"/>
</dbReference>
<evidence type="ECO:0000256" key="6">
    <source>
        <dbReference type="ARBA" id="ARBA00022519"/>
    </source>
</evidence>
<feature type="transmembrane region" description="Helical" evidence="13">
    <location>
        <begin position="260"/>
        <end position="284"/>
    </location>
</feature>
<dbReference type="AlphaFoldDB" id="K2M8F7"/>
<evidence type="ECO:0000256" key="4">
    <source>
        <dbReference type="ARBA" id="ARBA00022448"/>
    </source>
</evidence>
<dbReference type="InterPro" id="IPR045861">
    <property type="entry name" value="CorA_cytoplasmic_dom"/>
</dbReference>